<proteinExistence type="predicted"/>
<evidence type="ECO:0000313" key="1">
    <source>
        <dbReference type="EMBL" id="MPN16467.1"/>
    </source>
</evidence>
<sequence length="64" mass="6779">MEPGTLSGNLIVNLCVIAQRYISVVVKAIKIPVKIALAPSSDIGITFNTTSPAWVVTEIGKVIK</sequence>
<dbReference type="EMBL" id="VSSQ01063428">
    <property type="protein sequence ID" value="MPN16467.1"/>
    <property type="molecule type" value="Genomic_DNA"/>
</dbReference>
<dbReference type="AlphaFoldDB" id="A0A645FPW2"/>
<reference evidence="1" key="1">
    <citation type="submission" date="2019-08" db="EMBL/GenBank/DDBJ databases">
        <authorList>
            <person name="Kucharzyk K."/>
            <person name="Murdoch R.W."/>
            <person name="Higgins S."/>
            <person name="Loffler F."/>
        </authorList>
    </citation>
    <scope>NUCLEOTIDE SEQUENCE</scope>
</reference>
<name>A0A645FPW2_9ZZZZ</name>
<accession>A0A645FPW2</accession>
<gene>
    <name evidence="1" type="ORF">SDC9_163811</name>
</gene>
<comment type="caution">
    <text evidence="1">The sequence shown here is derived from an EMBL/GenBank/DDBJ whole genome shotgun (WGS) entry which is preliminary data.</text>
</comment>
<organism evidence="1">
    <name type="scientific">bioreactor metagenome</name>
    <dbReference type="NCBI Taxonomy" id="1076179"/>
    <lineage>
        <taxon>unclassified sequences</taxon>
        <taxon>metagenomes</taxon>
        <taxon>ecological metagenomes</taxon>
    </lineage>
</organism>
<protein>
    <submittedName>
        <fullName evidence="1">Uncharacterized protein</fullName>
    </submittedName>
</protein>